<evidence type="ECO:0000256" key="12">
    <source>
        <dbReference type="ARBA" id="ARBA00023033"/>
    </source>
</evidence>
<dbReference type="PROSITE" id="PS00086">
    <property type="entry name" value="CYTOCHROME_P450"/>
    <property type="match status" value="1"/>
</dbReference>
<sequence length="101" mass="10952">MTPLNGKHQNGSIQGTFLDEEGKVPQSGGLHAGFSAGKRVCAGEGLARMELFLLLSALLQKFTLKLPPGDERRDSKWLHANKRDVVSNTKLCAVPRALPTK</sequence>
<keyword evidence="11 14" id="KW-0408">Iron</keyword>
<accession>A0ABN9B080</accession>
<feature type="region of interest" description="Disordered" evidence="15">
    <location>
        <begin position="1"/>
        <end position="31"/>
    </location>
</feature>
<reference evidence="16" key="1">
    <citation type="submission" date="2023-05" db="EMBL/GenBank/DDBJ databases">
        <authorList>
            <person name="Stuckert A."/>
        </authorList>
    </citation>
    <scope>NUCLEOTIDE SEQUENCE</scope>
</reference>
<dbReference type="EC" id="1.14.14.1" evidence="5"/>
<dbReference type="InterPro" id="IPR001128">
    <property type="entry name" value="Cyt_P450"/>
</dbReference>
<keyword evidence="6 14" id="KW-0349">Heme</keyword>
<evidence type="ECO:0000256" key="15">
    <source>
        <dbReference type="SAM" id="MobiDB-lite"/>
    </source>
</evidence>
<evidence type="ECO:0000256" key="14">
    <source>
        <dbReference type="RuleBase" id="RU000461"/>
    </source>
</evidence>
<organism evidence="16 17">
    <name type="scientific">Staurois parvus</name>
    <dbReference type="NCBI Taxonomy" id="386267"/>
    <lineage>
        <taxon>Eukaryota</taxon>
        <taxon>Metazoa</taxon>
        <taxon>Chordata</taxon>
        <taxon>Craniata</taxon>
        <taxon>Vertebrata</taxon>
        <taxon>Euteleostomi</taxon>
        <taxon>Amphibia</taxon>
        <taxon>Batrachia</taxon>
        <taxon>Anura</taxon>
        <taxon>Neobatrachia</taxon>
        <taxon>Ranoidea</taxon>
        <taxon>Ranidae</taxon>
        <taxon>Staurois</taxon>
    </lineage>
</organism>
<dbReference type="InterPro" id="IPR050182">
    <property type="entry name" value="Cytochrome_P450_fam2"/>
</dbReference>
<evidence type="ECO:0000256" key="6">
    <source>
        <dbReference type="ARBA" id="ARBA00022617"/>
    </source>
</evidence>
<evidence type="ECO:0000256" key="7">
    <source>
        <dbReference type="ARBA" id="ARBA00022723"/>
    </source>
</evidence>
<comment type="cofactor">
    <cofactor evidence="1">
        <name>heme</name>
        <dbReference type="ChEBI" id="CHEBI:30413"/>
    </cofactor>
</comment>
<proteinExistence type="inferred from homology"/>
<dbReference type="InterPro" id="IPR002401">
    <property type="entry name" value="Cyt_P450_E_grp-I"/>
</dbReference>
<dbReference type="PANTHER" id="PTHR24300:SF356">
    <property type="entry name" value="CYTOCHROME P450 2E1"/>
    <property type="match status" value="1"/>
</dbReference>
<evidence type="ECO:0000256" key="10">
    <source>
        <dbReference type="ARBA" id="ARBA00023002"/>
    </source>
</evidence>
<dbReference type="InterPro" id="IPR036396">
    <property type="entry name" value="Cyt_P450_sf"/>
</dbReference>
<keyword evidence="8" id="KW-0256">Endoplasmic reticulum</keyword>
<comment type="similarity">
    <text evidence="4 14">Belongs to the cytochrome P450 family.</text>
</comment>
<evidence type="ECO:0000256" key="2">
    <source>
        <dbReference type="ARBA" id="ARBA00004174"/>
    </source>
</evidence>
<dbReference type="Proteomes" id="UP001162483">
    <property type="component" value="Unassembled WGS sequence"/>
</dbReference>
<comment type="subcellular location">
    <subcellularLocation>
        <location evidence="3">Endoplasmic reticulum membrane</location>
        <topology evidence="3">Peripheral membrane protein</topology>
    </subcellularLocation>
    <subcellularLocation>
        <location evidence="2">Microsome membrane</location>
        <topology evidence="2">Peripheral membrane protein</topology>
    </subcellularLocation>
</comment>
<evidence type="ECO:0000256" key="3">
    <source>
        <dbReference type="ARBA" id="ARBA00004406"/>
    </source>
</evidence>
<gene>
    <name evidence="16" type="ORF">SPARVUS_LOCUS1653075</name>
</gene>
<evidence type="ECO:0000256" key="4">
    <source>
        <dbReference type="ARBA" id="ARBA00010617"/>
    </source>
</evidence>
<comment type="caution">
    <text evidence="16">The sequence shown here is derived from an EMBL/GenBank/DDBJ whole genome shotgun (WGS) entry which is preliminary data.</text>
</comment>
<keyword evidence="12 14" id="KW-0503">Monooxygenase</keyword>
<dbReference type="InterPro" id="IPR017972">
    <property type="entry name" value="Cyt_P450_CS"/>
</dbReference>
<evidence type="ECO:0000313" key="17">
    <source>
        <dbReference type="Proteomes" id="UP001162483"/>
    </source>
</evidence>
<evidence type="ECO:0000256" key="1">
    <source>
        <dbReference type="ARBA" id="ARBA00001971"/>
    </source>
</evidence>
<dbReference type="EMBL" id="CATNWA010001336">
    <property type="protein sequence ID" value="CAI9539875.1"/>
    <property type="molecule type" value="Genomic_DNA"/>
</dbReference>
<keyword evidence="17" id="KW-1185">Reference proteome</keyword>
<dbReference type="PANTHER" id="PTHR24300">
    <property type="entry name" value="CYTOCHROME P450 508A4-RELATED"/>
    <property type="match status" value="1"/>
</dbReference>
<name>A0ABN9B080_9NEOB</name>
<evidence type="ECO:0000313" key="16">
    <source>
        <dbReference type="EMBL" id="CAI9539875.1"/>
    </source>
</evidence>
<dbReference type="Pfam" id="PF00067">
    <property type="entry name" value="p450"/>
    <property type="match status" value="1"/>
</dbReference>
<keyword evidence="9" id="KW-0492">Microsome</keyword>
<dbReference type="PRINTS" id="PR00463">
    <property type="entry name" value="EP450I"/>
</dbReference>
<keyword evidence="13" id="KW-0472">Membrane</keyword>
<dbReference type="Gene3D" id="1.10.630.10">
    <property type="entry name" value="Cytochrome P450"/>
    <property type="match status" value="1"/>
</dbReference>
<evidence type="ECO:0000256" key="11">
    <source>
        <dbReference type="ARBA" id="ARBA00023004"/>
    </source>
</evidence>
<keyword evidence="10 14" id="KW-0560">Oxidoreductase</keyword>
<evidence type="ECO:0000256" key="9">
    <source>
        <dbReference type="ARBA" id="ARBA00022848"/>
    </source>
</evidence>
<protein>
    <recommendedName>
        <fullName evidence="5">unspecific monooxygenase</fullName>
        <ecNumber evidence="5">1.14.14.1</ecNumber>
    </recommendedName>
</protein>
<keyword evidence="7 14" id="KW-0479">Metal-binding</keyword>
<evidence type="ECO:0000256" key="13">
    <source>
        <dbReference type="ARBA" id="ARBA00023136"/>
    </source>
</evidence>
<evidence type="ECO:0000256" key="8">
    <source>
        <dbReference type="ARBA" id="ARBA00022824"/>
    </source>
</evidence>
<dbReference type="SUPFAM" id="SSF48264">
    <property type="entry name" value="Cytochrome P450"/>
    <property type="match status" value="1"/>
</dbReference>
<evidence type="ECO:0000256" key="5">
    <source>
        <dbReference type="ARBA" id="ARBA00012109"/>
    </source>
</evidence>